<evidence type="ECO:0000313" key="2">
    <source>
        <dbReference type="Proteomes" id="UP000198814"/>
    </source>
</evidence>
<gene>
    <name evidence="1" type="ORF">SAMN05216333_101190</name>
</gene>
<reference evidence="2" key="1">
    <citation type="submission" date="2016-10" db="EMBL/GenBank/DDBJ databases">
        <authorList>
            <person name="Varghese N."/>
            <person name="Submissions S."/>
        </authorList>
    </citation>
    <scope>NUCLEOTIDE SEQUENCE [LARGE SCALE GENOMIC DNA]</scope>
    <source>
        <strain evidence="2">Nm76</strain>
    </source>
</reference>
<evidence type="ECO:0000313" key="1">
    <source>
        <dbReference type="EMBL" id="SEN79444.1"/>
    </source>
</evidence>
<dbReference type="Proteomes" id="UP000198814">
    <property type="component" value="Unassembled WGS sequence"/>
</dbReference>
<sequence length="32" mass="3442">MFDDALLLDDASLSRLLATEQILVGAKLPALQ</sequence>
<dbReference type="EMBL" id="FODO01000001">
    <property type="protein sequence ID" value="SEN79444.1"/>
    <property type="molecule type" value="Genomic_DNA"/>
</dbReference>
<name>A0A1H8JF59_9PROT</name>
<protein>
    <submittedName>
        <fullName evidence="1">Uncharacterized protein</fullName>
    </submittedName>
</protein>
<proteinExistence type="predicted"/>
<organism evidence="1 2">
    <name type="scientific">Nitrosomonas oligotropha</name>
    <dbReference type="NCBI Taxonomy" id="42354"/>
    <lineage>
        <taxon>Bacteria</taxon>
        <taxon>Pseudomonadati</taxon>
        <taxon>Pseudomonadota</taxon>
        <taxon>Betaproteobacteria</taxon>
        <taxon>Nitrosomonadales</taxon>
        <taxon>Nitrosomonadaceae</taxon>
        <taxon>Nitrosomonas</taxon>
    </lineage>
</organism>
<keyword evidence="2" id="KW-1185">Reference proteome</keyword>
<dbReference type="AlphaFoldDB" id="A0A1H8JF59"/>
<accession>A0A1H8JF59</accession>